<keyword evidence="3" id="KW-0862">Zinc</keyword>
<feature type="compositionally biased region" description="Low complexity" evidence="5">
    <location>
        <begin position="341"/>
        <end position="352"/>
    </location>
</feature>
<dbReference type="InterPro" id="IPR017907">
    <property type="entry name" value="Znf_RING_CS"/>
</dbReference>
<evidence type="ECO:0000256" key="3">
    <source>
        <dbReference type="ARBA" id="ARBA00022833"/>
    </source>
</evidence>
<keyword evidence="1" id="KW-0479">Metal-binding</keyword>
<feature type="compositionally biased region" description="Basic residues" evidence="5">
    <location>
        <begin position="499"/>
        <end position="509"/>
    </location>
</feature>
<feature type="compositionally biased region" description="Low complexity" evidence="5">
    <location>
        <begin position="510"/>
        <end position="523"/>
    </location>
</feature>
<dbReference type="PANTHER" id="PTHR46537">
    <property type="entry name" value="OS11G0578200 PROTEIN"/>
    <property type="match status" value="1"/>
</dbReference>
<feature type="region of interest" description="Disordered" evidence="5">
    <location>
        <begin position="477"/>
        <end position="523"/>
    </location>
</feature>
<protein>
    <recommendedName>
        <fullName evidence="6">RING-type domain-containing protein</fullName>
    </recommendedName>
</protein>
<feature type="domain" description="RING-type" evidence="6">
    <location>
        <begin position="113"/>
        <end position="153"/>
    </location>
</feature>
<feature type="compositionally biased region" description="Low complexity" evidence="5">
    <location>
        <begin position="24"/>
        <end position="34"/>
    </location>
</feature>
<feature type="compositionally biased region" description="Acidic residues" evidence="5">
    <location>
        <begin position="67"/>
        <end position="86"/>
    </location>
</feature>
<sequence>MPAQKRPLLSPASPGRDDAHVEEAPGADADGSAGADHRQRSPKPTLNGAEERDGGTRQAKDRRHDSDADDEEEGGGGGGDDDDDCDSQSTQSDAEMDEFILVKLMDVRKEVQCPICLGIIRKTRTVMECLHRFCRDCIDKSMRLGNNECPACRTHCASRRSLRDDPNYDALILALYPDIDKFEEEELAFSEEERSRNRKIQESIAETFRRQTEALVKKRSTAKAADVASTRKTRRNMRSRRRGRASSPDIVPTDFDDEDREENGNDGSKESSSLDDRSPDVRPKRARRWPVPRRSPAKTTGSIDSIEDNDDSGGARDFVTASPLRGEMLAWGKNGTRSQTRHGSASGSSARMARGGRVAKLVDQLRNADDFDSKLNLYLVLLPLDGQSAPKLEKPYLSCQPTLSVQHLCQFVALQLSRQPKEVEIYVRKSSMDACPSANNTSKDEAKPHQFNGLERLREEKSLSELDHSLASCQGDLPFPTPARAARHRRRPCQLLHASPRRRRRRARPRLVALSPAAAAAVA</sequence>
<feature type="compositionally biased region" description="Basic and acidic residues" evidence="5">
    <location>
        <begin position="267"/>
        <end position="283"/>
    </location>
</feature>
<dbReference type="PANTHER" id="PTHR46537:SF10">
    <property type="entry name" value="OS05G0497600 PROTEIN"/>
    <property type="match status" value="1"/>
</dbReference>
<proteinExistence type="predicted"/>
<evidence type="ECO:0000256" key="4">
    <source>
        <dbReference type="PROSITE-ProRule" id="PRU00175"/>
    </source>
</evidence>
<dbReference type="PROSITE" id="PS00518">
    <property type="entry name" value="ZF_RING_1"/>
    <property type="match status" value="1"/>
</dbReference>
<dbReference type="SUPFAM" id="SSF57850">
    <property type="entry name" value="RING/U-box"/>
    <property type="match status" value="1"/>
</dbReference>
<feature type="region of interest" description="Disordered" evidence="5">
    <location>
        <begin position="212"/>
        <end position="319"/>
    </location>
</feature>
<dbReference type="Pfam" id="PF13923">
    <property type="entry name" value="zf-C3HC4_2"/>
    <property type="match status" value="1"/>
</dbReference>
<evidence type="ECO:0000256" key="5">
    <source>
        <dbReference type="SAM" id="MobiDB-lite"/>
    </source>
</evidence>
<organism evidence="7 8">
    <name type="scientific">Paspalum notatum var. saurae</name>
    <dbReference type="NCBI Taxonomy" id="547442"/>
    <lineage>
        <taxon>Eukaryota</taxon>
        <taxon>Viridiplantae</taxon>
        <taxon>Streptophyta</taxon>
        <taxon>Embryophyta</taxon>
        <taxon>Tracheophyta</taxon>
        <taxon>Spermatophyta</taxon>
        <taxon>Magnoliopsida</taxon>
        <taxon>Liliopsida</taxon>
        <taxon>Poales</taxon>
        <taxon>Poaceae</taxon>
        <taxon>PACMAD clade</taxon>
        <taxon>Panicoideae</taxon>
        <taxon>Andropogonodae</taxon>
        <taxon>Paspaleae</taxon>
        <taxon>Paspalinae</taxon>
        <taxon>Paspalum</taxon>
    </lineage>
</organism>
<reference evidence="7 8" key="1">
    <citation type="submission" date="2024-02" db="EMBL/GenBank/DDBJ databases">
        <title>High-quality chromosome-scale genome assembly of Pensacola bahiagrass (Paspalum notatum Flugge var. saurae).</title>
        <authorList>
            <person name="Vega J.M."/>
            <person name="Podio M."/>
            <person name="Orjuela J."/>
            <person name="Siena L.A."/>
            <person name="Pessino S.C."/>
            <person name="Combes M.C."/>
            <person name="Mariac C."/>
            <person name="Albertini E."/>
            <person name="Pupilli F."/>
            <person name="Ortiz J.P.A."/>
            <person name="Leblanc O."/>
        </authorList>
    </citation>
    <scope>NUCLEOTIDE SEQUENCE [LARGE SCALE GENOMIC DNA]</scope>
    <source>
        <strain evidence="7">R1</strain>
        <tissue evidence="7">Leaf</tissue>
    </source>
</reference>
<dbReference type="InterPro" id="IPR013083">
    <property type="entry name" value="Znf_RING/FYVE/PHD"/>
</dbReference>
<feature type="compositionally biased region" description="Basic and acidic residues" evidence="5">
    <location>
        <begin position="49"/>
        <end position="66"/>
    </location>
</feature>
<name>A0AAQ3UX26_PASNO</name>
<evidence type="ECO:0000313" key="7">
    <source>
        <dbReference type="EMBL" id="WVZ99098.1"/>
    </source>
</evidence>
<feature type="compositionally biased region" description="Basic residues" evidence="5">
    <location>
        <begin position="231"/>
        <end position="244"/>
    </location>
</feature>
<dbReference type="AlphaFoldDB" id="A0AAQ3UX26"/>
<keyword evidence="8" id="KW-1185">Reference proteome</keyword>
<evidence type="ECO:0000313" key="8">
    <source>
        <dbReference type="Proteomes" id="UP001341281"/>
    </source>
</evidence>
<gene>
    <name evidence="7" type="ORF">U9M48_044447</name>
</gene>
<feature type="region of interest" description="Disordered" evidence="5">
    <location>
        <begin position="332"/>
        <end position="352"/>
    </location>
</feature>
<dbReference type="CDD" id="cd16531">
    <property type="entry name" value="RING-HC_RING1-like"/>
    <property type="match status" value="1"/>
</dbReference>
<dbReference type="InterPro" id="IPR001841">
    <property type="entry name" value="Znf_RING"/>
</dbReference>
<dbReference type="PROSITE" id="PS50089">
    <property type="entry name" value="ZF_RING_2"/>
    <property type="match status" value="1"/>
</dbReference>
<evidence type="ECO:0000259" key="6">
    <source>
        <dbReference type="PROSITE" id="PS50089"/>
    </source>
</evidence>
<accession>A0AAQ3UX26</accession>
<evidence type="ECO:0000256" key="2">
    <source>
        <dbReference type="ARBA" id="ARBA00022771"/>
    </source>
</evidence>
<dbReference type="Gene3D" id="3.30.40.10">
    <property type="entry name" value="Zinc/RING finger domain, C3HC4 (zinc finger)"/>
    <property type="match status" value="1"/>
</dbReference>
<feature type="region of interest" description="Disordered" evidence="5">
    <location>
        <begin position="1"/>
        <end position="91"/>
    </location>
</feature>
<dbReference type="Gene3D" id="3.10.20.90">
    <property type="entry name" value="Phosphatidylinositol 3-kinase Catalytic Subunit, Chain A, domain 1"/>
    <property type="match status" value="1"/>
</dbReference>
<dbReference type="GO" id="GO:0008270">
    <property type="term" value="F:zinc ion binding"/>
    <property type="evidence" value="ECO:0007669"/>
    <property type="project" value="UniProtKB-KW"/>
</dbReference>
<dbReference type="InterPro" id="IPR044592">
    <property type="entry name" value="RING1A/B"/>
</dbReference>
<dbReference type="SMART" id="SM00184">
    <property type="entry name" value="RING"/>
    <property type="match status" value="1"/>
</dbReference>
<keyword evidence="2 4" id="KW-0863">Zinc-finger</keyword>
<dbReference type="EMBL" id="CP144754">
    <property type="protein sequence ID" value="WVZ99098.1"/>
    <property type="molecule type" value="Genomic_DNA"/>
</dbReference>
<dbReference type="Proteomes" id="UP001341281">
    <property type="component" value="Chromosome 10"/>
</dbReference>
<evidence type="ECO:0000256" key="1">
    <source>
        <dbReference type="ARBA" id="ARBA00022723"/>
    </source>
</evidence>